<evidence type="ECO:0000313" key="3">
    <source>
        <dbReference type="Proteomes" id="UP001562425"/>
    </source>
</evidence>
<comment type="caution">
    <text evidence="2">The sequence shown here is derived from an EMBL/GenBank/DDBJ whole genome shotgun (WGS) entry which is preliminary data.</text>
</comment>
<reference evidence="2 3" key="1">
    <citation type="submission" date="2024-05" db="EMBL/GenBank/DDBJ databases">
        <title>Culex pipiens pipiens assembly and annotation.</title>
        <authorList>
            <person name="Alout H."/>
            <person name="Durand T."/>
        </authorList>
    </citation>
    <scope>NUCLEOTIDE SEQUENCE [LARGE SCALE GENOMIC DNA]</scope>
    <source>
        <strain evidence="2">HA-2024</strain>
        <tissue evidence="2">Whole body</tissue>
    </source>
</reference>
<evidence type="ECO:0000313" key="2">
    <source>
        <dbReference type="EMBL" id="KAL1394692.1"/>
    </source>
</evidence>
<name>A0ABD1D4Y8_CULPP</name>
<dbReference type="AlphaFoldDB" id="A0ABD1D4Y8"/>
<gene>
    <name evidence="2" type="ORF">pipiens_001296</name>
</gene>
<feature type="signal peptide" evidence="1">
    <location>
        <begin position="1"/>
        <end position="17"/>
    </location>
</feature>
<sequence>MKLLLPFAAINLTVCVALVSCACYLRLGERKPIDFYMRTLHASQGPAEPAENLTLLFDYAGDPQFNEELTYIDVYGSVSVRKRFVIGVIDVSCVFHVYTFNNKTVRVSLTSEEPLRSLTGNMTIYGIRWAN</sequence>
<dbReference type="Proteomes" id="UP001562425">
    <property type="component" value="Unassembled WGS sequence"/>
</dbReference>
<protein>
    <submittedName>
        <fullName evidence="2">Uncharacterized protein</fullName>
    </submittedName>
</protein>
<proteinExistence type="predicted"/>
<keyword evidence="3" id="KW-1185">Reference proteome</keyword>
<evidence type="ECO:0000256" key="1">
    <source>
        <dbReference type="SAM" id="SignalP"/>
    </source>
</evidence>
<feature type="chain" id="PRO_5044801005" evidence="1">
    <location>
        <begin position="18"/>
        <end position="131"/>
    </location>
</feature>
<accession>A0ABD1D4Y8</accession>
<dbReference type="EMBL" id="JBEHCU010007474">
    <property type="protein sequence ID" value="KAL1394692.1"/>
    <property type="molecule type" value="Genomic_DNA"/>
</dbReference>
<dbReference type="PROSITE" id="PS51257">
    <property type="entry name" value="PROKAR_LIPOPROTEIN"/>
    <property type="match status" value="1"/>
</dbReference>
<keyword evidence="1" id="KW-0732">Signal</keyword>
<organism evidence="2 3">
    <name type="scientific">Culex pipiens pipiens</name>
    <name type="common">Northern house mosquito</name>
    <dbReference type="NCBI Taxonomy" id="38569"/>
    <lineage>
        <taxon>Eukaryota</taxon>
        <taxon>Metazoa</taxon>
        <taxon>Ecdysozoa</taxon>
        <taxon>Arthropoda</taxon>
        <taxon>Hexapoda</taxon>
        <taxon>Insecta</taxon>
        <taxon>Pterygota</taxon>
        <taxon>Neoptera</taxon>
        <taxon>Endopterygota</taxon>
        <taxon>Diptera</taxon>
        <taxon>Nematocera</taxon>
        <taxon>Culicoidea</taxon>
        <taxon>Culicidae</taxon>
        <taxon>Culicinae</taxon>
        <taxon>Culicini</taxon>
        <taxon>Culex</taxon>
        <taxon>Culex</taxon>
    </lineage>
</organism>